<name>A0A8K0KR69_LADFU</name>
<protein>
    <submittedName>
        <fullName evidence="1">Uncharacterized protein</fullName>
    </submittedName>
</protein>
<dbReference type="Proteomes" id="UP000792457">
    <property type="component" value="Unassembled WGS sequence"/>
</dbReference>
<evidence type="ECO:0000313" key="1">
    <source>
        <dbReference type="EMBL" id="KAG8240061.1"/>
    </source>
</evidence>
<accession>A0A8K0KR69</accession>
<comment type="caution">
    <text evidence="1">The sequence shown here is derived from an EMBL/GenBank/DDBJ whole genome shotgun (WGS) entry which is preliminary data.</text>
</comment>
<proteinExistence type="predicted"/>
<dbReference type="AlphaFoldDB" id="A0A8K0KR69"/>
<dbReference type="EMBL" id="KZ310967">
    <property type="protein sequence ID" value="KAG8240061.1"/>
    <property type="molecule type" value="Genomic_DNA"/>
</dbReference>
<evidence type="ECO:0000313" key="2">
    <source>
        <dbReference type="Proteomes" id="UP000792457"/>
    </source>
</evidence>
<sequence>MSLKFAELKESWEYSYPISSSIYDKGTNSHGRKARLKSGYGGYISDELQRMGFGDEKRGGCDDQGEGLFWQPLPHKLKPASLCNLGIHNSSCNLEDDNKNGK</sequence>
<organism evidence="1 2">
    <name type="scientific">Ladona fulva</name>
    <name type="common">Scarce chaser dragonfly</name>
    <name type="synonym">Libellula fulva</name>
    <dbReference type="NCBI Taxonomy" id="123851"/>
    <lineage>
        <taxon>Eukaryota</taxon>
        <taxon>Metazoa</taxon>
        <taxon>Ecdysozoa</taxon>
        <taxon>Arthropoda</taxon>
        <taxon>Hexapoda</taxon>
        <taxon>Insecta</taxon>
        <taxon>Pterygota</taxon>
        <taxon>Palaeoptera</taxon>
        <taxon>Odonata</taxon>
        <taxon>Epiprocta</taxon>
        <taxon>Anisoptera</taxon>
        <taxon>Libelluloidea</taxon>
        <taxon>Libellulidae</taxon>
        <taxon>Ladona</taxon>
    </lineage>
</organism>
<gene>
    <name evidence="1" type="ORF">J437_LFUL019628</name>
</gene>
<keyword evidence="2" id="KW-1185">Reference proteome</keyword>
<reference evidence="1" key="2">
    <citation type="submission" date="2017-10" db="EMBL/GenBank/DDBJ databases">
        <title>Ladona fulva Genome sequencing and assembly.</title>
        <authorList>
            <person name="Murali S."/>
            <person name="Richards S."/>
            <person name="Bandaranaike D."/>
            <person name="Bellair M."/>
            <person name="Blankenburg K."/>
            <person name="Chao H."/>
            <person name="Dinh H."/>
            <person name="Doddapaneni H."/>
            <person name="Dugan-Rocha S."/>
            <person name="Elkadiri S."/>
            <person name="Gnanaolivu R."/>
            <person name="Hernandez B."/>
            <person name="Skinner E."/>
            <person name="Javaid M."/>
            <person name="Lee S."/>
            <person name="Li M."/>
            <person name="Ming W."/>
            <person name="Munidasa M."/>
            <person name="Muniz J."/>
            <person name="Nguyen L."/>
            <person name="Hughes D."/>
            <person name="Osuji N."/>
            <person name="Pu L.-L."/>
            <person name="Puazo M."/>
            <person name="Qu C."/>
            <person name="Quiroz J."/>
            <person name="Raj R."/>
            <person name="Weissenberger G."/>
            <person name="Xin Y."/>
            <person name="Zou X."/>
            <person name="Han Y."/>
            <person name="Worley K."/>
            <person name="Muzny D."/>
            <person name="Gibbs R."/>
        </authorList>
    </citation>
    <scope>NUCLEOTIDE SEQUENCE</scope>
    <source>
        <strain evidence="1">Sampled in the wild</strain>
    </source>
</reference>
<reference evidence="1" key="1">
    <citation type="submission" date="2013-04" db="EMBL/GenBank/DDBJ databases">
        <authorList>
            <person name="Qu J."/>
            <person name="Murali S.C."/>
            <person name="Bandaranaike D."/>
            <person name="Bellair M."/>
            <person name="Blankenburg K."/>
            <person name="Chao H."/>
            <person name="Dinh H."/>
            <person name="Doddapaneni H."/>
            <person name="Downs B."/>
            <person name="Dugan-Rocha S."/>
            <person name="Elkadiri S."/>
            <person name="Gnanaolivu R.D."/>
            <person name="Hernandez B."/>
            <person name="Javaid M."/>
            <person name="Jayaseelan J.C."/>
            <person name="Lee S."/>
            <person name="Li M."/>
            <person name="Ming W."/>
            <person name="Munidasa M."/>
            <person name="Muniz J."/>
            <person name="Nguyen L."/>
            <person name="Ongeri F."/>
            <person name="Osuji N."/>
            <person name="Pu L.-L."/>
            <person name="Puazo M."/>
            <person name="Qu C."/>
            <person name="Quiroz J."/>
            <person name="Raj R."/>
            <person name="Weissenberger G."/>
            <person name="Xin Y."/>
            <person name="Zou X."/>
            <person name="Han Y."/>
            <person name="Richards S."/>
            <person name="Worley K."/>
            <person name="Muzny D."/>
            <person name="Gibbs R."/>
        </authorList>
    </citation>
    <scope>NUCLEOTIDE SEQUENCE</scope>
    <source>
        <strain evidence="1">Sampled in the wild</strain>
    </source>
</reference>